<keyword evidence="2" id="KW-1185">Reference proteome</keyword>
<dbReference type="Proteomes" id="UP001652628">
    <property type="component" value="Chromosome 3"/>
</dbReference>
<feature type="compositionally biased region" description="Low complexity" evidence="1">
    <location>
        <begin position="160"/>
        <end position="176"/>
    </location>
</feature>
<proteinExistence type="predicted"/>
<dbReference type="GeneID" id="108016194"/>
<name>A0AB39ZLA0_DROSZ</name>
<feature type="region of interest" description="Disordered" evidence="1">
    <location>
        <begin position="115"/>
        <end position="226"/>
    </location>
</feature>
<feature type="compositionally biased region" description="Basic residues" evidence="1">
    <location>
        <begin position="186"/>
        <end position="196"/>
    </location>
</feature>
<feature type="compositionally biased region" description="Basic and acidic residues" evidence="1">
    <location>
        <begin position="133"/>
        <end position="151"/>
    </location>
</feature>
<reference evidence="3" key="1">
    <citation type="submission" date="2025-08" db="UniProtKB">
        <authorList>
            <consortium name="RefSeq"/>
        </authorList>
    </citation>
    <scope>IDENTIFICATION</scope>
</reference>
<evidence type="ECO:0000313" key="3">
    <source>
        <dbReference type="RefSeq" id="XP_016938309.4"/>
    </source>
</evidence>
<gene>
    <name evidence="3" type="primary">LOC108016194</name>
</gene>
<evidence type="ECO:0000256" key="1">
    <source>
        <dbReference type="SAM" id="MobiDB-lite"/>
    </source>
</evidence>
<dbReference type="RefSeq" id="XP_016938309.4">
    <property type="nucleotide sequence ID" value="XM_017082820.4"/>
</dbReference>
<evidence type="ECO:0000313" key="2">
    <source>
        <dbReference type="Proteomes" id="UP001652628"/>
    </source>
</evidence>
<organism evidence="2 3">
    <name type="scientific">Drosophila suzukii</name>
    <name type="common">Spotted-wing drosophila fruit fly</name>
    <dbReference type="NCBI Taxonomy" id="28584"/>
    <lineage>
        <taxon>Eukaryota</taxon>
        <taxon>Metazoa</taxon>
        <taxon>Ecdysozoa</taxon>
        <taxon>Arthropoda</taxon>
        <taxon>Hexapoda</taxon>
        <taxon>Insecta</taxon>
        <taxon>Pterygota</taxon>
        <taxon>Neoptera</taxon>
        <taxon>Endopterygota</taxon>
        <taxon>Diptera</taxon>
        <taxon>Brachycera</taxon>
        <taxon>Muscomorpha</taxon>
        <taxon>Ephydroidea</taxon>
        <taxon>Drosophilidae</taxon>
        <taxon>Drosophila</taxon>
        <taxon>Sophophora</taxon>
    </lineage>
</organism>
<feature type="compositionally biased region" description="Acidic residues" evidence="1">
    <location>
        <begin position="208"/>
        <end position="218"/>
    </location>
</feature>
<accession>A0AB39ZLA0</accession>
<protein>
    <submittedName>
        <fullName evidence="3">Uncharacterized protein</fullName>
    </submittedName>
</protein>
<dbReference type="AlphaFoldDB" id="A0AB39ZLA0"/>
<sequence length="226" mass="25308">MFGSILSRRVLGYYEYFMPGIYDYPVTHSAAATISAYQLDPELASGSSLWSIPDANVNYVVGPLGVINYLSDVQTHLALPTIQNLETGVIFTTISSISQDSYYHQSLYDYGQVEDDLTDDEGYGYEIPQLDLGPERPTSESDGVEQEHGEESYMEQSGDSQHLSKSYSSEESGSAEPVQTDEEVPRKRRKVSRKRIYKAEQGYLVEEPTSELSEDDTTELPTKPRT</sequence>